<protein>
    <submittedName>
        <fullName evidence="2">CubicO group peptidase (Beta-lactamase class C family)</fullName>
        <ecNumber evidence="2">3.5.1.46</ecNumber>
    </submittedName>
</protein>
<dbReference type="Proteomes" id="UP001257739">
    <property type="component" value="Unassembled WGS sequence"/>
</dbReference>
<dbReference type="Gene3D" id="3.40.710.10">
    <property type="entry name" value="DD-peptidase/beta-lactamase superfamily"/>
    <property type="match status" value="1"/>
</dbReference>
<feature type="domain" description="Beta-lactamase-related" evidence="1">
    <location>
        <begin position="106"/>
        <end position="378"/>
    </location>
</feature>
<dbReference type="GO" id="GO:0019875">
    <property type="term" value="F:6-aminohexanoate-dimer hydrolase activity"/>
    <property type="evidence" value="ECO:0007669"/>
    <property type="project" value="UniProtKB-EC"/>
</dbReference>
<dbReference type="Pfam" id="PF00144">
    <property type="entry name" value="Beta-lactamase"/>
    <property type="match status" value="1"/>
</dbReference>
<comment type="caution">
    <text evidence="2">The sequence shown here is derived from an EMBL/GenBank/DDBJ whole genome shotgun (WGS) entry which is preliminary data.</text>
</comment>
<evidence type="ECO:0000313" key="2">
    <source>
        <dbReference type="EMBL" id="MDR7086240.1"/>
    </source>
</evidence>
<gene>
    <name evidence="2" type="ORF">J2X11_001079</name>
</gene>
<dbReference type="PANTHER" id="PTHR43283">
    <property type="entry name" value="BETA-LACTAMASE-RELATED"/>
    <property type="match status" value="1"/>
</dbReference>
<accession>A0ABU1UM75</accession>
<dbReference type="PANTHER" id="PTHR43283:SF7">
    <property type="entry name" value="BETA-LACTAMASE-RELATED DOMAIN-CONTAINING PROTEIN"/>
    <property type="match status" value="1"/>
</dbReference>
<dbReference type="InterPro" id="IPR050789">
    <property type="entry name" value="Diverse_Enzym_Activities"/>
</dbReference>
<keyword evidence="3" id="KW-1185">Reference proteome</keyword>
<dbReference type="RefSeq" id="WP_309967702.1">
    <property type="nucleotide sequence ID" value="NZ_JAVDWH010000001.1"/>
</dbReference>
<evidence type="ECO:0000313" key="3">
    <source>
        <dbReference type="Proteomes" id="UP001257739"/>
    </source>
</evidence>
<dbReference type="EMBL" id="JAVDWH010000001">
    <property type="protein sequence ID" value="MDR7086240.1"/>
    <property type="molecule type" value="Genomic_DNA"/>
</dbReference>
<proteinExistence type="predicted"/>
<name>A0ABU1UM75_9ACTN</name>
<sequence length="396" mass="43609">MTADASPTPRHRIRKALVAFAVVIALLVGGLFAYTSAKDMQGPTFIARFLFTRTSDAGTLFDGRTIDAAAAEHPIPESVRPLPSTVQWMGKPLATEKVLKTTKTNSFMVLCRGEVVHEWYAEKSDRTRRQSSWSVAKSVVSLLVGQLIGEGKLTEDTRLVEVLPEFKNGTDFDTITVADLLDMKSGIDVAEDYSYFKPFSGVGGLLMTTDLVGYLKDNRGLRFDPGSKSEYRSVDAQYLSMIASRVDGKPLAEMAKERLWDPIGAEDDAVWSLDSKGGIEKGFAALNATPRDFAKIGLLVANNGKVGDEQVVPAAWIKRISTPVAEAYPDWMYAAQWWHPPGHETHHDFMAEGVYGQYVYENPANHTVIVKLSDYGAEQDEEELVDVFRSLAGSCT</sequence>
<dbReference type="InterPro" id="IPR001466">
    <property type="entry name" value="Beta-lactam-related"/>
</dbReference>
<dbReference type="SUPFAM" id="SSF56601">
    <property type="entry name" value="beta-lactamase/transpeptidase-like"/>
    <property type="match status" value="1"/>
</dbReference>
<organism evidence="2 3">
    <name type="scientific">Aeromicrobium panaciterrae</name>
    <dbReference type="NCBI Taxonomy" id="363861"/>
    <lineage>
        <taxon>Bacteria</taxon>
        <taxon>Bacillati</taxon>
        <taxon>Actinomycetota</taxon>
        <taxon>Actinomycetes</taxon>
        <taxon>Propionibacteriales</taxon>
        <taxon>Nocardioidaceae</taxon>
        <taxon>Aeromicrobium</taxon>
    </lineage>
</organism>
<evidence type="ECO:0000259" key="1">
    <source>
        <dbReference type="Pfam" id="PF00144"/>
    </source>
</evidence>
<dbReference type="InterPro" id="IPR012338">
    <property type="entry name" value="Beta-lactam/transpept-like"/>
</dbReference>
<keyword evidence="2" id="KW-0378">Hydrolase</keyword>
<dbReference type="EC" id="3.5.1.46" evidence="2"/>
<reference evidence="2 3" key="1">
    <citation type="submission" date="2023-07" db="EMBL/GenBank/DDBJ databases">
        <title>Sorghum-associated microbial communities from plants grown in Nebraska, USA.</title>
        <authorList>
            <person name="Schachtman D."/>
        </authorList>
    </citation>
    <scope>NUCLEOTIDE SEQUENCE [LARGE SCALE GENOMIC DNA]</scope>
    <source>
        <strain evidence="2 3">BE248</strain>
    </source>
</reference>